<comment type="similarity">
    <text evidence="5">Belongs to the binding-protein-dependent transport system permease family.</text>
</comment>
<dbReference type="InterPro" id="IPR000515">
    <property type="entry name" value="MetI-like"/>
</dbReference>
<protein>
    <recommendedName>
        <fullName evidence="6">ABC transmembrane type-1 domain-containing protein</fullName>
    </recommendedName>
</protein>
<evidence type="ECO:0000256" key="5">
    <source>
        <dbReference type="RuleBase" id="RU363032"/>
    </source>
</evidence>
<dbReference type="Pfam" id="PF00528">
    <property type="entry name" value="BPD_transp_1"/>
    <property type="match status" value="1"/>
</dbReference>
<name>A0A0P9D445_9CHLR</name>
<keyword evidence="4 5" id="KW-0472">Membrane</keyword>
<organism evidence="7 8">
    <name type="scientific">Kouleothrix aurantiaca</name>
    <dbReference type="NCBI Taxonomy" id="186479"/>
    <lineage>
        <taxon>Bacteria</taxon>
        <taxon>Bacillati</taxon>
        <taxon>Chloroflexota</taxon>
        <taxon>Chloroflexia</taxon>
        <taxon>Chloroflexales</taxon>
        <taxon>Roseiflexineae</taxon>
        <taxon>Roseiflexaceae</taxon>
        <taxon>Kouleothrix</taxon>
    </lineage>
</organism>
<keyword evidence="3 5" id="KW-1133">Transmembrane helix</keyword>
<comment type="caution">
    <text evidence="7">The sequence shown here is derived from an EMBL/GenBank/DDBJ whole genome shotgun (WGS) entry which is preliminary data.</text>
</comment>
<proteinExistence type="inferred from homology"/>
<dbReference type="Proteomes" id="UP000050509">
    <property type="component" value="Unassembled WGS sequence"/>
</dbReference>
<dbReference type="Gene3D" id="1.10.3720.10">
    <property type="entry name" value="MetI-like"/>
    <property type="match status" value="1"/>
</dbReference>
<feature type="domain" description="ABC transmembrane type-1" evidence="6">
    <location>
        <begin position="1"/>
        <end position="173"/>
    </location>
</feature>
<dbReference type="GO" id="GO:0005886">
    <property type="term" value="C:plasma membrane"/>
    <property type="evidence" value="ECO:0007669"/>
    <property type="project" value="UniProtKB-SubCell"/>
</dbReference>
<keyword evidence="2 5" id="KW-0812">Transmembrane</keyword>
<dbReference type="PANTHER" id="PTHR43839:SF3">
    <property type="entry name" value="OLIGOPEPTIDE ABC TRANSPORTER, PERMEASE PROTEIN"/>
    <property type="match status" value="1"/>
</dbReference>
<keyword evidence="5" id="KW-0813">Transport</keyword>
<feature type="transmembrane region" description="Helical" evidence="5">
    <location>
        <begin position="150"/>
        <end position="173"/>
    </location>
</feature>
<evidence type="ECO:0000256" key="4">
    <source>
        <dbReference type="ARBA" id="ARBA00023136"/>
    </source>
</evidence>
<evidence type="ECO:0000313" key="7">
    <source>
        <dbReference type="EMBL" id="KPV52743.1"/>
    </source>
</evidence>
<dbReference type="EMBL" id="LJCR01000445">
    <property type="protein sequence ID" value="KPV52743.1"/>
    <property type="molecule type" value="Genomic_DNA"/>
</dbReference>
<dbReference type="PROSITE" id="PS50928">
    <property type="entry name" value="ABC_TM1"/>
    <property type="match status" value="1"/>
</dbReference>
<gene>
    <name evidence="7" type="ORF">SE17_13650</name>
</gene>
<dbReference type="InterPro" id="IPR035906">
    <property type="entry name" value="MetI-like_sf"/>
</dbReference>
<dbReference type="PANTHER" id="PTHR43839">
    <property type="entry name" value="OPPC IN A BINDING PROTEIN-DEPENDENT TRANSPORT SYSTEM"/>
    <property type="match status" value="1"/>
</dbReference>
<evidence type="ECO:0000256" key="2">
    <source>
        <dbReference type="ARBA" id="ARBA00022692"/>
    </source>
</evidence>
<dbReference type="PATRIC" id="fig|186479.3.peg.8332"/>
<evidence type="ECO:0000259" key="6">
    <source>
        <dbReference type="PROSITE" id="PS50928"/>
    </source>
</evidence>
<keyword evidence="8" id="KW-1185">Reference proteome</keyword>
<accession>A0A0P9D445</accession>
<evidence type="ECO:0000256" key="3">
    <source>
        <dbReference type="ARBA" id="ARBA00022989"/>
    </source>
</evidence>
<sequence>PLFLALFMLEILRLAIFKQPRFGTKNTTVLFTDAVIFTILMSLTGWPEIAVRCQGATLGLSRQPFVEAAQVIGLRRSAILWRHILPNLRDILLPEAAAALAGALLLLAELGFFQIFIGGGTEDLNGSKYLVPLYSEWGSMVALSLRQRNIGYWILLEPLLAFTISIVAFNLLAEGLRRRNR</sequence>
<comment type="subcellular location">
    <subcellularLocation>
        <location evidence="5">Cell membrane</location>
        <topology evidence="5">Multi-pass membrane protein</topology>
    </subcellularLocation>
    <subcellularLocation>
        <location evidence="1">Membrane</location>
        <topology evidence="1">Multi-pass membrane protein</topology>
    </subcellularLocation>
</comment>
<feature type="transmembrane region" description="Helical" evidence="5">
    <location>
        <begin position="27"/>
        <end position="46"/>
    </location>
</feature>
<evidence type="ECO:0000313" key="8">
    <source>
        <dbReference type="Proteomes" id="UP000050509"/>
    </source>
</evidence>
<dbReference type="SUPFAM" id="SSF161098">
    <property type="entry name" value="MetI-like"/>
    <property type="match status" value="1"/>
</dbReference>
<reference evidence="7 8" key="1">
    <citation type="submission" date="2015-09" db="EMBL/GenBank/DDBJ databases">
        <title>Draft genome sequence of Kouleothrix aurantiaca JCM 19913.</title>
        <authorList>
            <person name="Hemp J."/>
        </authorList>
    </citation>
    <scope>NUCLEOTIDE SEQUENCE [LARGE SCALE GENOMIC DNA]</scope>
    <source>
        <strain evidence="7 8">COM-B</strain>
    </source>
</reference>
<feature type="non-terminal residue" evidence="7">
    <location>
        <position position="1"/>
    </location>
</feature>
<dbReference type="GO" id="GO:0055085">
    <property type="term" value="P:transmembrane transport"/>
    <property type="evidence" value="ECO:0007669"/>
    <property type="project" value="InterPro"/>
</dbReference>
<feature type="transmembrane region" description="Helical" evidence="5">
    <location>
        <begin position="91"/>
        <end position="117"/>
    </location>
</feature>
<evidence type="ECO:0000256" key="1">
    <source>
        <dbReference type="ARBA" id="ARBA00004141"/>
    </source>
</evidence>
<dbReference type="AlphaFoldDB" id="A0A0P9D445"/>